<gene>
    <name evidence="1" type="ORF">SAMN02745977_02467</name>
</gene>
<name>A0A1H8KV18_9BURK</name>
<reference evidence="1 2" key="1">
    <citation type="submission" date="2016-10" db="EMBL/GenBank/DDBJ databases">
        <authorList>
            <person name="de Groot N.N."/>
        </authorList>
    </citation>
    <scope>NUCLEOTIDE SEQUENCE [LARGE SCALE GENOMIC DNA]</scope>
    <source>
        <strain evidence="1 2">DSM 15123</strain>
    </source>
</reference>
<evidence type="ECO:0000313" key="2">
    <source>
        <dbReference type="Proteomes" id="UP000199531"/>
    </source>
</evidence>
<accession>A0A1H8KV18</accession>
<proteinExistence type="predicted"/>
<dbReference type="OrthoDB" id="9919413at2"/>
<keyword evidence="2" id="KW-1185">Reference proteome</keyword>
<dbReference type="EMBL" id="FOCW01000014">
    <property type="protein sequence ID" value="SEN96671.1"/>
    <property type="molecule type" value="Genomic_DNA"/>
</dbReference>
<evidence type="ECO:0000313" key="1">
    <source>
        <dbReference type="EMBL" id="SEN96671.1"/>
    </source>
</evidence>
<protein>
    <submittedName>
        <fullName evidence="1">Uncharacterized protein</fullName>
    </submittedName>
</protein>
<dbReference type="Proteomes" id="UP000199531">
    <property type="component" value="Unassembled WGS sequence"/>
</dbReference>
<sequence length="174" mass="19918">MRSHSATVSPADNERSERGITWKQIVENLDQPQFQLSIRQVMRSEALEHYQHDASIQFERTGELTYKALITPHGLSSVHGWQCPAIIRFIAQTLGSRLIAAHGYDWYRTSCSTTEEELHPEQTTTLYFHMLESTASTLSQPAVEKNGQYWSQAIATVPERPELSRDLLRPGFCW</sequence>
<organism evidence="1 2">
    <name type="scientific">Brachymonas denitrificans DSM 15123</name>
    <dbReference type="NCBI Taxonomy" id="1121117"/>
    <lineage>
        <taxon>Bacteria</taxon>
        <taxon>Pseudomonadati</taxon>
        <taxon>Pseudomonadota</taxon>
        <taxon>Betaproteobacteria</taxon>
        <taxon>Burkholderiales</taxon>
        <taxon>Comamonadaceae</taxon>
        <taxon>Brachymonas</taxon>
    </lineage>
</organism>
<dbReference type="RefSeq" id="WP_091818374.1">
    <property type="nucleotide sequence ID" value="NZ_FOCW01000014.1"/>
</dbReference>
<dbReference type="AlphaFoldDB" id="A0A1H8KV18"/>